<feature type="domain" description="Aminotransferase class I/classII large" evidence="9">
    <location>
        <begin position="30"/>
        <end position="378"/>
    </location>
</feature>
<keyword evidence="8" id="KW-0812">Transmembrane</keyword>
<proteinExistence type="inferred from homology"/>
<dbReference type="PROSITE" id="PS00105">
    <property type="entry name" value="AA_TRANSFER_CLASS_1"/>
    <property type="match status" value="1"/>
</dbReference>
<protein>
    <recommendedName>
        <fullName evidence="7">Aminotransferase</fullName>
        <ecNumber evidence="7">2.6.1.-</ecNumber>
    </recommendedName>
</protein>
<keyword evidence="4 7" id="KW-0808">Transferase</keyword>
<evidence type="ECO:0000313" key="11">
    <source>
        <dbReference type="Proteomes" id="UP001209803"/>
    </source>
</evidence>
<accession>A0ABY8FFI2</accession>
<evidence type="ECO:0000256" key="6">
    <source>
        <dbReference type="ARBA" id="ARBA00049185"/>
    </source>
</evidence>
<dbReference type="RefSeq" id="WP_265683671.1">
    <property type="nucleotide sequence ID" value="NZ_CP120863.1"/>
</dbReference>
<evidence type="ECO:0000256" key="5">
    <source>
        <dbReference type="ARBA" id="ARBA00022898"/>
    </source>
</evidence>
<organism evidence="10 11">
    <name type="scientific">Roseibium porphyridii</name>
    <dbReference type="NCBI Taxonomy" id="2866279"/>
    <lineage>
        <taxon>Bacteria</taxon>
        <taxon>Pseudomonadati</taxon>
        <taxon>Pseudomonadota</taxon>
        <taxon>Alphaproteobacteria</taxon>
        <taxon>Hyphomicrobiales</taxon>
        <taxon>Stappiaceae</taxon>
        <taxon>Roseibium</taxon>
    </lineage>
</organism>
<sequence length="393" mass="42685">MNLNLIDTATPPIPEATDWLSAYDGRLGPVLNLSQAVPGDPPPLVFLEKIGLAAGTTEATQYGDIFGDDRLRTAYAANCSSLFKAPIDFEEVAITAGCNQAFFVSIMALAAAGDAILLPVPWYFNHKMTLDMLGIEARPLPLHAENGFLPDVQDAAELIDNSVKAIVLVTPNNPTGAVYPSGLIEAFFNLAHEKGIKLILDETYRDFLIDDAAPHGLFKDRRWQDTLVSLYSFSKSYAIPGHRLGALTASRKVLREVGKILDCVQICPARAAQISLPWAMANLGDWRAEINAQIAERAAAFRKALAHHPAWKIEQIGAYFAYVRHPFPDVSGARVAEWLAGSCGVLALPGSYFGPGQDQYLRFAFANVSCRTIEQLPTRLEAFSHAASATCAN</sequence>
<keyword evidence="11" id="KW-1185">Reference proteome</keyword>
<evidence type="ECO:0000256" key="1">
    <source>
        <dbReference type="ARBA" id="ARBA00001933"/>
    </source>
</evidence>
<evidence type="ECO:0000256" key="7">
    <source>
        <dbReference type="RuleBase" id="RU000481"/>
    </source>
</evidence>
<dbReference type="InterPro" id="IPR004838">
    <property type="entry name" value="NHTrfase_class1_PyrdxlP-BS"/>
</dbReference>
<dbReference type="EC" id="2.6.1.-" evidence="7"/>
<keyword evidence="8" id="KW-1133">Transmembrane helix</keyword>
<keyword evidence="8" id="KW-0472">Membrane</keyword>
<dbReference type="PANTHER" id="PTHR46383">
    <property type="entry name" value="ASPARTATE AMINOTRANSFERASE"/>
    <property type="match status" value="1"/>
</dbReference>
<dbReference type="Gene3D" id="3.40.640.10">
    <property type="entry name" value="Type I PLP-dependent aspartate aminotransferase-like (Major domain)"/>
    <property type="match status" value="1"/>
</dbReference>
<dbReference type="CDD" id="cd00609">
    <property type="entry name" value="AAT_like"/>
    <property type="match status" value="1"/>
</dbReference>
<keyword evidence="5" id="KW-0663">Pyridoxal phosphate</keyword>
<comment type="similarity">
    <text evidence="2 7">Belongs to the class-I pyridoxal-phosphate-dependent aminotransferase family.</text>
</comment>
<evidence type="ECO:0000256" key="8">
    <source>
        <dbReference type="SAM" id="Phobius"/>
    </source>
</evidence>
<comment type="cofactor">
    <cofactor evidence="1 7">
        <name>pyridoxal 5'-phosphate</name>
        <dbReference type="ChEBI" id="CHEBI:597326"/>
    </cofactor>
</comment>
<dbReference type="NCBIfam" id="NF005732">
    <property type="entry name" value="PRK07550.1"/>
    <property type="match status" value="1"/>
</dbReference>
<evidence type="ECO:0000256" key="3">
    <source>
        <dbReference type="ARBA" id="ARBA00022576"/>
    </source>
</evidence>
<dbReference type="GO" id="GO:0008483">
    <property type="term" value="F:transaminase activity"/>
    <property type="evidence" value="ECO:0007669"/>
    <property type="project" value="UniProtKB-KW"/>
</dbReference>
<evidence type="ECO:0000256" key="4">
    <source>
        <dbReference type="ARBA" id="ARBA00022679"/>
    </source>
</evidence>
<dbReference type="InterPro" id="IPR004839">
    <property type="entry name" value="Aminotransferase_I/II_large"/>
</dbReference>
<evidence type="ECO:0000313" key="10">
    <source>
        <dbReference type="EMBL" id="WFE91323.1"/>
    </source>
</evidence>
<gene>
    <name evidence="10" type="ORF">K1718_08185</name>
</gene>
<dbReference type="InterPro" id="IPR050596">
    <property type="entry name" value="AspAT/PAT-like"/>
</dbReference>
<keyword evidence="3 7" id="KW-0032">Aminotransferase</keyword>
<dbReference type="SUPFAM" id="SSF53383">
    <property type="entry name" value="PLP-dependent transferases"/>
    <property type="match status" value="1"/>
</dbReference>
<feature type="transmembrane region" description="Helical" evidence="8">
    <location>
        <begin position="101"/>
        <end position="124"/>
    </location>
</feature>
<dbReference type="PANTHER" id="PTHR46383:SF1">
    <property type="entry name" value="ASPARTATE AMINOTRANSFERASE"/>
    <property type="match status" value="1"/>
</dbReference>
<reference evidence="10 11" key="1">
    <citation type="submission" date="2023-03" db="EMBL/GenBank/DDBJ databases">
        <title>Roseibium porphyridii sp. nov. and Roseibium rhodosorbium sp. nov. isolated from marine algae, Porphyridium cruentum and Rhodosorus marinus, respectively.</title>
        <authorList>
            <person name="Lee M.W."/>
            <person name="Choi B.J."/>
            <person name="Lee J.K."/>
            <person name="Choi D.G."/>
            <person name="Baek J.H."/>
            <person name="Bayburt H."/>
            <person name="Kim J.M."/>
            <person name="Han D.M."/>
            <person name="Kim K.H."/>
            <person name="Jeon C.O."/>
        </authorList>
    </citation>
    <scope>NUCLEOTIDE SEQUENCE [LARGE SCALE GENOMIC DNA]</scope>
    <source>
        <strain evidence="10 11">KMA01</strain>
    </source>
</reference>
<dbReference type="Proteomes" id="UP001209803">
    <property type="component" value="Chromosome"/>
</dbReference>
<dbReference type="InterPro" id="IPR015424">
    <property type="entry name" value="PyrdxlP-dep_Trfase"/>
</dbReference>
<evidence type="ECO:0000259" key="9">
    <source>
        <dbReference type="Pfam" id="PF00155"/>
    </source>
</evidence>
<evidence type="ECO:0000256" key="2">
    <source>
        <dbReference type="ARBA" id="ARBA00007441"/>
    </source>
</evidence>
<name>A0ABY8FFI2_9HYPH</name>
<dbReference type="EMBL" id="CP120863">
    <property type="protein sequence ID" value="WFE91323.1"/>
    <property type="molecule type" value="Genomic_DNA"/>
</dbReference>
<dbReference type="Pfam" id="PF00155">
    <property type="entry name" value="Aminotran_1_2"/>
    <property type="match status" value="1"/>
</dbReference>
<comment type="catalytic activity">
    <reaction evidence="6">
        <text>L-aspartate + 2-oxoglutarate = oxaloacetate + L-glutamate</text>
        <dbReference type="Rhea" id="RHEA:21824"/>
        <dbReference type="ChEBI" id="CHEBI:16452"/>
        <dbReference type="ChEBI" id="CHEBI:16810"/>
        <dbReference type="ChEBI" id="CHEBI:29985"/>
        <dbReference type="ChEBI" id="CHEBI:29991"/>
        <dbReference type="EC" id="2.6.1.1"/>
    </reaction>
</comment>
<dbReference type="InterPro" id="IPR015421">
    <property type="entry name" value="PyrdxlP-dep_Trfase_major"/>
</dbReference>